<sequence>MEAKEGQTWTPESWKALPIKQQPEYEDNEALAKALAKVQKLPPIVHQMEIEKLKTYLAQACEGKMFLLQGGDCAERFDECCQETIEKKFKILLQMSLIIIWESRVPVVRIARMAGQFAKPRTSNWETTPDGQRVASYKGDSINGFDISERKPDPDRLVQAYFHSVATANYLRAMITGGVSDLHSAPEWNLDNVLRPETKENESLRGVYLFSSHEGLILDYEAALTKLVKDSHYNLGAHFLWIGDRTRQIDGAHIEYFRGIANPIGVKVGPSTADEELVRLIQILNPNKASLSRLCREPGKLTLITRYGIDNVEQKLPGHIKAAQSTGIPVLWVSDPCHGNTESTSDGIKFRNIEKVMGEMVKVFRIHTENGSRLGGVHLELTGLNPTNLSTNYQSFCDPRLNYTQSLDMAFCIASEVKNSRTSAKQACHNHSVELFHNRSGPSGAAPPREYFYWVDLRGHLYCIDKDATTLPRQNDPAFLRDGRFLNFFWRQLQLNTPTSPGRARHGAVYPYVSPCGRELNYVRAADRPIAFHSLQTLPSGESVLLYAHDLSVPFDPAAPADRRT</sequence>
<dbReference type="UniPathway" id="UPA00053">
    <property type="reaction ID" value="UER00084"/>
</dbReference>
<dbReference type="Pfam" id="PF14956">
    <property type="entry name" value="DUF4505"/>
    <property type="match status" value="1"/>
</dbReference>
<dbReference type="PANTHER" id="PTHR21337">
    <property type="entry name" value="PHOSPHO-2-DEHYDRO-3-DEOXYHEPTONATE ALDOLASE 1, 2"/>
    <property type="match status" value="1"/>
</dbReference>
<dbReference type="GO" id="GO:0008652">
    <property type="term" value="P:amino acid biosynthetic process"/>
    <property type="evidence" value="ECO:0007669"/>
    <property type="project" value="UniProtKB-KW"/>
</dbReference>
<dbReference type="Pfam" id="PF01474">
    <property type="entry name" value="DAHP_synth_2"/>
    <property type="match status" value="1"/>
</dbReference>
<keyword evidence="3 6" id="KW-0808">Transferase</keyword>
<evidence type="ECO:0000256" key="3">
    <source>
        <dbReference type="ARBA" id="ARBA00022679"/>
    </source>
</evidence>
<dbReference type="KEGG" id="acan:ACA1_376270"/>
<feature type="binding site" evidence="5">
    <location>
        <position position="380"/>
    </location>
    <ligand>
        <name>Mn(2+)</name>
        <dbReference type="ChEBI" id="CHEBI:29035"/>
    </ligand>
</feature>
<feature type="binding site" evidence="5">
    <location>
        <position position="338"/>
    </location>
    <ligand>
        <name>Mn(2+)</name>
        <dbReference type="ChEBI" id="CHEBI:29035"/>
    </ligand>
</feature>
<comment type="cofactor">
    <cofactor evidence="5">
        <name>Mn(2+)</name>
        <dbReference type="ChEBI" id="CHEBI:29035"/>
    </cofactor>
    <cofactor evidence="5">
        <name>Co(2+)</name>
        <dbReference type="ChEBI" id="CHEBI:48828"/>
    </cofactor>
    <cofactor evidence="5">
        <name>Cd(2+)</name>
        <dbReference type="ChEBI" id="CHEBI:48775"/>
    </cofactor>
    <text evidence="5">Binds 1 divalent cation per subunit. The enzyme is active with manganese, cobalt or cadmium ions.</text>
</comment>
<dbReference type="SUPFAM" id="SSF51569">
    <property type="entry name" value="Aldolase"/>
    <property type="match status" value="1"/>
</dbReference>
<dbReference type="VEuPathDB" id="AmoebaDB:ACA1_376270"/>
<evidence type="ECO:0000256" key="2">
    <source>
        <dbReference type="ARBA" id="ARBA00008911"/>
    </source>
</evidence>
<dbReference type="RefSeq" id="XP_004353695.1">
    <property type="nucleotide sequence ID" value="XM_004353643.1"/>
</dbReference>
<dbReference type="STRING" id="1257118.L8HFZ7"/>
<evidence type="ECO:0000256" key="5">
    <source>
        <dbReference type="PIRSR" id="PIRSR602480-1"/>
    </source>
</evidence>
<feature type="binding site" evidence="5">
    <location>
        <position position="73"/>
    </location>
    <ligand>
        <name>Mn(2+)</name>
        <dbReference type="ChEBI" id="CHEBI:29035"/>
    </ligand>
</feature>
<dbReference type="GO" id="GO:0009073">
    <property type="term" value="P:aromatic amino acid family biosynthetic process"/>
    <property type="evidence" value="ECO:0007669"/>
    <property type="project" value="UniProtKB-KW"/>
</dbReference>
<protein>
    <recommendedName>
        <fullName evidence="6">Phospho-2-dehydro-3-deoxyheptonate aldolase</fullName>
        <ecNumber evidence="6">2.5.1.54</ecNumber>
    </recommendedName>
</protein>
<comment type="similarity">
    <text evidence="2 6">Belongs to the class-II DAHP synthase family.</text>
</comment>
<dbReference type="OrthoDB" id="2338at2759"/>
<keyword evidence="8" id="KW-1185">Reference proteome</keyword>
<keyword evidence="6" id="KW-0028">Amino-acid biosynthesis</keyword>
<feature type="binding site" evidence="5">
    <location>
        <position position="398"/>
    </location>
    <ligand>
        <name>Mn(2+)</name>
        <dbReference type="ChEBI" id="CHEBI:29035"/>
    </ligand>
</feature>
<feature type="binding site" evidence="5">
    <location>
        <position position="112"/>
    </location>
    <ligand>
        <name>phosphoenolpyruvate</name>
        <dbReference type="ChEBI" id="CHEBI:58702"/>
    </ligand>
</feature>
<accession>L8HFZ7</accession>
<dbReference type="AlphaFoldDB" id="L8HFZ7"/>
<evidence type="ECO:0000313" key="7">
    <source>
        <dbReference type="EMBL" id="ELR24167.1"/>
    </source>
</evidence>
<evidence type="ECO:0000313" key="8">
    <source>
        <dbReference type="Proteomes" id="UP000011083"/>
    </source>
</evidence>
<dbReference type="GeneID" id="14925173"/>
<reference evidence="7 8" key="1">
    <citation type="journal article" date="2013" name="Genome Biol.">
        <title>Genome of Acanthamoeba castellanii highlights extensive lateral gene transfer and early evolution of tyrosine kinase signaling.</title>
        <authorList>
            <person name="Clarke M."/>
            <person name="Lohan A.J."/>
            <person name="Liu B."/>
            <person name="Lagkouvardos I."/>
            <person name="Roy S."/>
            <person name="Zafar N."/>
            <person name="Bertelli C."/>
            <person name="Schilde C."/>
            <person name="Kianianmomeni A."/>
            <person name="Burglin T.R."/>
            <person name="Frech C."/>
            <person name="Turcotte B."/>
            <person name="Kopec K.O."/>
            <person name="Synnott J.M."/>
            <person name="Choo C."/>
            <person name="Paponov I."/>
            <person name="Finkler A."/>
            <person name="Soon Heng Tan C."/>
            <person name="Hutchins A.P."/>
            <person name="Weinmeier T."/>
            <person name="Rattei T."/>
            <person name="Chu J.S."/>
            <person name="Gimenez G."/>
            <person name="Irimia M."/>
            <person name="Rigden D.J."/>
            <person name="Fitzpatrick D.A."/>
            <person name="Lorenzo-Morales J."/>
            <person name="Bateman A."/>
            <person name="Chiu C.H."/>
            <person name="Tang P."/>
            <person name="Hegemann P."/>
            <person name="Fromm H."/>
            <person name="Raoult D."/>
            <person name="Greub G."/>
            <person name="Miranda-Saavedra D."/>
            <person name="Chen N."/>
            <person name="Nash P."/>
            <person name="Ginger M.L."/>
            <person name="Horn M."/>
            <person name="Schaap P."/>
            <person name="Caler L."/>
            <person name="Loftus B."/>
        </authorList>
    </citation>
    <scope>NUCLEOTIDE SEQUENCE [LARGE SCALE GENOMIC DNA]</scope>
    <source>
        <strain evidence="7 8">Neff</strain>
    </source>
</reference>
<comment type="catalytic activity">
    <reaction evidence="4 6">
        <text>D-erythrose 4-phosphate + phosphoenolpyruvate + H2O = 7-phospho-2-dehydro-3-deoxy-D-arabino-heptonate + phosphate</text>
        <dbReference type="Rhea" id="RHEA:14717"/>
        <dbReference type="ChEBI" id="CHEBI:15377"/>
        <dbReference type="ChEBI" id="CHEBI:16897"/>
        <dbReference type="ChEBI" id="CHEBI:43474"/>
        <dbReference type="ChEBI" id="CHEBI:58394"/>
        <dbReference type="ChEBI" id="CHEBI:58702"/>
        <dbReference type="EC" id="2.5.1.54"/>
    </reaction>
</comment>
<dbReference type="PANTHER" id="PTHR21337:SF0">
    <property type="entry name" value="PHOSPHO-2-DEHYDRO-3-DEOXYHEPTONATE ALDOLASE"/>
    <property type="match status" value="1"/>
</dbReference>
<feature type="binding site" evidence="5">
    <location>
        <position position="267"/>
    </location>
    <ligand>
        <name>phosphoenolpyruvate</name>
        <dbReference type="ChEBI" id="CHEBI:58702"/>
    </ligand>
</feature>
<dbReference type="InterPro" id="IPR013785">
    <property type="entry name" value="Aldolase_TIM"/>
</dbReference>
<keyword evidence="5" id="KW-0104">Cadmium</keyword>
<keyword evidence="6" id="KW-0057">Aromatic amino acid biosynthesis</keyword>
<gene>
    <name evidence="7" type="ORF">ACA1_376270</name>
</gene>
<dbReference type="OMA" id="FKVMMQM"/>
<keyword evidence="5" id="KW-0170">Cobalt</keyword>
<dbReference type="Proteomes" id="UP000011083">
    <property type="component" value="Unassembled WGS sequence"/>
</dbReference>
<feature type="binding site" evidence="5">
    <location>
        <position position="306"/>
    </location>
    <ligand>
        <name>phosphoenolpyruvate</name>
        <dbReference type="ChEBI" id="CHEBI:58702"/>
    </ligand>
</feature>
<keyword evidence="5" id="KW-0464">Manganese</keyword>
<dbReference type="EMBL" id="KB007836">
    <property type="protein sequence ID" value="ELR24167.1"/>
    <property type="molecule type" value="Genomic_DNA"/>
</dbReference>
<name>L8HFZ7_ACACF</name>
<dbReference type="EC" id="2.5.1.54" evidence="6"/>
<evidence type="ECO:0000256" key="1">
    <source>
        <dbReference type="ARBA" id="ARBA00004688"/>
    </source>
</evidence>
<dbReference type="Gene3D" id="3.20.20.70">
    <property type="entry name" value="Aldolase class I"/>
    <property type="match status" value="1"/>
</dbReference>
<dbReference type="GO" id="GO:0003849">
    <property type="term" value="F:3-deoxy-7-phosphoheptulonate synthase activity"/>
    <property type="evidence" value="ECO:0007669"/>
    <property type="project" value="UniProtKB-EC"/>
</dbReference>
<organism evidence="7 8">
    <name type="scientific">Acanthamoeba castellanii (strain ATCC 30010 / Neff)</name>
    <dbReference type="NCBI Taxonomy" id="1257118"/>
    <lineage>
        <taxon>Eukaryota</taxon>
        <taxon>Amoebozoa</taxon>
        <taxon>Discosea</taxon>
        <taxon>Longamoebia</taxon>
        <taxon>Centramoebida</taxon>
        <taxon>Acanthamoebidae</taxon>
        <taxon>Acanthamoeba</taxon>
    </lineage>
</organism>
<evidence type="ECO:0000256" key="4">
    <source>
        <dbReference type="ARBA" id="ARBA00047508"/>
    </source>
</evidence>
<comment type="pathway">
    <text evidence="1 6">Metabolic intermediate biosynthesis; chorismate biosynthesis; chorismate from D-erythrose 4-phosphate and phosphoenolpyruvate: step 1/7.</text>
</comment>
<dbReference type="InterPro" id="IPR002480">
    <property type="entry name" value="DAHP_synth_2"/>
</dbReference>
<proteinExistence type="inferred from homology"/>
<dbReference type="InterPro" id="IPR028108">
    <property type="entry name" value="DUF4505"/>
</dbReference>
<dbReference type="GO" id="GO:0009423">
    <property type="term" value="P:chorismate biosynthetic process"/>
    <property type="evidence" value="ECO:0007669"/>
    <property type="project" value="UniProtKB-UniPathway"/>
</dbReference>
<evidence type="ECO:0000256" key="6">
    <source>
        <dbReference type="RuleBase" id="RU363071"/>
    </source>
</evidence>